<proteinExistence type="predicted"/>
<reference key="2">
    <citation type="submission" date="2011-10" db="EMBL/GenBank/DDBJ databases">
        <title>The genome and transcriptome sequence of Clonorchis sinensis provide insights into the carcinogenic liver fluke.</title>
        <authorList>
            <person name="Wang X."/>
            <person name="Huang Y."/>
            <person name="Chen W."/>
            <person name="Liu H."/>
            <person name="Guo L."/>
            <person name="Chen Y."/>
            <person name="Luo F."/>
            <person name="Zhou W."/>
            <person name="Sun J."/>
            <person name="Mao Q."/>
            <person name="Liang P."/>
            <person name="Zhou C."/>
            <person name="Tian Y."/>
            <person name="Men J."/>
            <person name="Lv X."/>
            <person name="Huang L."/>
            <person name="Zhou J."/>
            <person name="Hu Y."/>
            <person name="Li R."/>
            <person name="Zhang F."/>
            <person name="Lei H."/>
            <person name="Li X."/>
            <person name="Hu X."/>
            <person name="Liang C."/>
            <person name="Xu J."/>
            <person name="Wu Z."/>
            <person name="Yu X."/>
        </authorList>
    </citation>
    <scope>NUCLEOTIDE SEQUENCE</scope>
    <source>
        <strain>Henan</strain>
    </source>
</reference>
<evidence type="ECO:0000313" key="1">
    <source>
        <dbReference type="EMBL" id="GAA54591.1"/>
    </source>
</evidence>
<organism evidence="1 2">
    <name type="scientific">Clonorchis sinensis</name>
    <name type="common">Chinese liver fluke</name>
    <dbReference type="NCBI Taxonomy" id="79923"/>
    <lineage>
        <taxon>Eukaryota</taxon>
        <taxon>Metazoa</taxon>
        <taxon>Spiralia</taxon>
        <taxon>Lophotrochozoa</taxon>
        <taxon>Platyhelminthes</taxon>
        <taxon>Trematoda</taxon>
        <taxon>Digenea</taxon>
        <taxon>Opisthorchiida</taxon>
        <taxon>Opisthorchiata</taxon>
        <taxon>Opisthorchiidae</taxon>
        <taxon>Clonorchis</taxon>
    </lineage>
</organism>
<reference evidence="1" key="1">
    <citation type="journal article" date="2011" name="Genome Biol.">
        <title>The draft genome of the carcinogenic human liver fluke Clonorchis sinensis.</title>
        <authorList>
            <person name="Wang X."/>
            <person name="Chen W."/>
            <person name="Huang Y."/>
            <person name="Sun J."/>
            <person name="Men J."/>
            <person name="Liu H."/>
            <person name="Luo F."/>
            <person name="Guo L."/>
            <person name="Lv X."/>
            <person name="Deng C."/>
            <person name="Zhou C."/>
            <person name="Fan Y."/>
            <person name="Li X."/>
            <person name="Huang L."/>
            <person name="Hu Y."/>
            <person name="Liang C."/>
            <person name="Hu X."/>
            <person name="Xu J."/>
            <person name="Yu X."/>
        </authorList>
    </citation>
    <scope>NUCLEOTIDE SEQUENCE [LARGE SCALE GENOMIC DNA]</scope>
    <source>
        <strain evidence="1">Henan</strain>
    </source>
</reference>
<name>G7YNR0_CLOSI</name>
<dbReference type="Proteomes" id="UP000008909">
    <property type="component" value="Unassembled WGS sequence"/>
</dbReference>
<dbReference type="EMBL" id="DF143905">
    <property type="protein sequence ID" value="GAA54591.1"/>
    <property type="molecule type" value="Genomic_DNA"/>
</dbReference>
<dbReference type="AlphaFoldDB" id="G7YNR0"/>
<gene>
    <name evidence="1" type="ORF">CLF_104028</name>
</gene>
<evidence type="ECO:0000313" key="2">
    <source>
        <dbReference type="Proteomes" id="UP000008909"/>
    </source>
</evidence>
<sequence length="128" mass="14598">MREPTRTITWEQISRMRYHAMLLRQYLPQLPYRGIVSLSFEMGPQSKERKYPGLTISDDLYPQGLNHRVFPDVVGRASPEVHVSHHPSQVIGTSVLEALHPFQGLMNSTYHFQLDARAVSNVSSRGVP</sequence>
<protein>
    <submittedName>
        <fullName evidence="1">Uncharacterized protein</fullName>
    </submittedName>
</protein>
<accession>G7YNR0</accession>
<keyword evidence="2" id="KW-1185">Reference proteome</keyword>